<accession>A0ABW5ZE24</accession>
<dbReference type="EMBL" id="JBHUPG010000001">
    <property type="protein sequence ID" value="MFD2910368.1"/>
    <property type="molecule type" value="Genomic_DNA"/>
</dbReference>
<organism evidence="1 2">
    <name type="scientific">Jeotgalibacillus terrae</name>
    <dbReference type="NCBI Taxonomy" id="587735"/>
    <lineage>
        <taxon>Bacteria</taxon>
        <taxon>Bacillati</taxon>
        <taxon>Bacillota</taxon>
        <taxon>Bacilli</taxon>
        <taxon>Bacillales</taxon>
        <taxon>Caryophanaceae</taxon>
        <taxon>Jeotgalibacillus</taxon>
    </lineage>
</organism>
<gene>
    <name evidence="1" type="ORF">ACFS5P_00615</name>
</gene>
<protein>
    <submittedName>
        <fullName evidence="1">DUF3006 family protein</fullName>
    </submittedName>
</protein>
<reference evidence="2" key="1">
    <citation type="journal article" date="2019" name="Int. J. Syst. Evol. Microbiol.">
        <title>The Global Catalogue of Microorganisms (GCM) 10K type strain sequencing project: providing services to taxonomists for standard genome sequencing and annotation.</title>
        <authorList>
            <consortium name="The Broad Institute Genomics Platform"/>
            <consortium name="The Broad Institute Genome Sequencing Center for Infectious Disease"/>
            <person name="Wu L."/>
            <person name="Ma J."/>
        </authorList>
    </citation>
    <scope>NUCLEOTIDE SEQUENCE [LARGE SCALE GENOMIC DNA]</scope>
    <source>
        <strain evidence="2">KCTC 13528</strain>
    </source>
</reference>
<dbReference type="RefSeq" id="WP_204728080.1">
    <property type="nucleotide sequence ID" value="NZ_JAFBDK010000002.1"/>
</dbReference>
<keyword evidence="2" id="KW-1185">Reference proteome</keyword>
<evidence type="ECO:0000313" key="2">
    <source>
        <dbReference type="Proteomes" id="UP001597561"/>
    </source>
</evidence>
<proteinExistence type="predicted"/>
<sequence length="82" mass="9683">MRKGLYTIDSIENGLVRLLWQEDETVEEYIAESNFSHDVSEGLLIDVKETTEQNFVSEPKHDLTEARRVAMKERMKRLKNRD</sequence>
<evidence type="ECO:0000313" key="1">
    <source>
        <dbReference type="EMBL" id="MFD2910368.1"/>
    </source>
</evidence>
<name>A0ABW5ZE24_9BACL</name>
<dbReference type="Proteomes" id="UP001597561">
    <property type="component" value="Unassembled WGS sequence"/>
</dbReference>
<comment type="caution">
    <text evidence="1">The sequence shown here is derived from an EMBL/GenBank/DDBJ whole genome shotgun (WGS) entry which is preliminary data.</text>
</comment>